<dbReference type="GO" id="GO:0032259">
    <property type="term" value="P:methylation"/>
    <property type="evidence" value="ECO:0007669"/>
    <property type="project" value="UniProtKB-KW"/>
</dbReference>
<evidence type="ECO:0000256" key="1">
    <source>
        <dbReference type="ARBA" id="ARBA00001286"/>
    </source>
</evidence>
<dbReference type="PANTHER" id="PTHR10815">
    <property type="entry name" value="METHYLATED-DNA--PROTEIN-CYSTEINE METHYLTRANSFERASE"/>
    <property type="match status" value="1"/>
</dbReference>
<dbReference type="EMBL" id="UOFR01000019">
    <property type="protein sequence ID" value="VAW93485.1"/>
    <property type="molecule type" value="Genomic_DNA"/>
</dbReference>
<evidence type="ECO:0000313" key="10">
    <source>
        <dbReference type="EMBL" id="VAW93485.1"/>
    </source>
</evidence>
<comment type="catalytic activity">
    <reaction evidence="8">
        <text>a 6-O-methyl-2'-deoxyguanosine in DNA + L-cysteinyl-[protein] = S-methyl-L-cysteinyl-[protein] + a 2'-deoxyguanosine in DNA</text>
        <dbReference type="Rhea" id="RHEA:24000"/>
        <dbReference type="Rhea" id="RHEA-COMP:10131"/>
        <dbReference type="Rhea" id="RHEA-COMP:10132"/>
        <dbReference type="Rhea" id="RHEA-COMP:11367"/>
        <dbReference type="Rhea" id="RHEA-COMP:11368"/>
        <dbReference type="ChEBI" id="CHEBI:29950"/>
        <dbReference type="ChEBI" id="CHEBI:82612"/>
        <dbReference type="ChEBI" id="CHEBI:85445"/>
        <dbReference type="ChEBI" id="CHEBI:85448"/>
        <dbReference type="EC" id="2.1.1.63"/>
    </reaction>
</comment>
<dbReference type="NCBIfam" id="TIGR00589">
    <property type="entry name" value="ogt"/>
    <property type="match status" value="1"/>
</dbReference>
<organism evidence="10">
    <name type="scientific">hydrothermal vent metagenome</name>
    <dbReference type="NCBI Taxonomy" id="652676"/>
    <lineage>
        <taxon>unclassified sequences</taxon>
        <taxon>metagenomes</taxon>
        <taxon>ecological metagenomes</taxon>
    </lineage>
</organism>
<name>A0A3B0ZJ67_9ZZZZ</name>
<dbReference type="FunFam" id="1.10.10.10:FF:000214">
    <property type="entry name" value="Methylated-DNA--protein-cysteine methyltransferase"/>
    <property type="match status" value="1"/>
</dbReference>
<dbReference type="Gene3D" id="1.10.10.10">
    <property type="entry name" value="Winged helix-like DNA-binding domain superfamily/Winged helix DNA-binding domain"/>
    <property type="match status" value="1"/>
</dbReference>
<evidence type="ECO:0000256" key="2">
    <source>
        <dbReference type="ARBA" id="ARBA00008711"/>
    </source>
</evidence>
<dbReference type="AlphaFoldDB" id="A0A3B0ZJ67"/>
<dbReference type="Pfam" id="PF01035">
    <property type="entry name" value="DNA_binding_1"/>
    <property type="match status" value="1"/>
</dbReference>
<protein>
    <recommendedName>
        <fullName evidence="3">methylated-DNA--[protein]-cysteine S-methyltransferase</fullName>
        <ecNumber evidence="3">2.1.1.63</ecNumber>
    </recommendedName>
</protein>
<comment type="catalytic activity">
    <reaction evidence="1">
        <text>a 4-O-methyl-thymidine in DNA + L-cysteinyl-[protein] = a thymidine in DNA + S-methyl-L-cysteinyl-[protein]</text>
        <dbReference type="Rhea" id="RHEA:53428"/>
        <dbReference type="Rhea" id="RHEA-COMP:10131"/>
        <dbReference type="Rhea" id="RHEA-COMP:10132"/>
        <dbReference type="Rhea" id="RHEA-COMP:13555"/>
        <dbReference type="Rhea" id="RHEA-COMP:13556"/>
        <dbReference type="ChEBI" id="CHEBI:29950"/>
        <dbReference type="ChEBI" id="CHEBI:82612"/>
        <dbReference type="ChEBI" id="CHEBI:137386"/>
        <dbReference type="ChEBI" id="CHEBI:137387"/>
        <dbReference type="EC" id="2.1.1.63"/>
    </reaction>
</comment>
<keyword evidence="7" id="KW-0234">DNA repair</keyword>
<keyword evidence="5 10" id="KW-0808">Transferase</keyword>
<evidence type="ECO:0000256" key="5">
    <source>
        <dbReference type="ARBA" id="ARBA00022679"/>
    </source>
</evidence>
<dbReference type="InterPro" id="IPR036217">
    <property type="entry name" value="MethylDNA_cys_MeTrfase_DNAb"/>
</dbReference>
<keyword evidence="4 10" id="KW-0489">Methyltransferase</keyword>
<evidence type="ECO:0000256" key="7">
    <source>
        <dbReference type="ARBA" id="ARBA00023204"/>
    </source>
</evidence>
<evidence type="ECO:0000256" key="4">
    <source>
        <dbReference type="ARBA" id="ARBA00022603"/>
    </source>
</evidence>
<comment type="similarity">
    <text evidence="2">Belongs to the MGMT family.</text>
</comment>
<feature type="domain" description="Methylated-DNA-[protein]-cysteine S-methyltransferase DNA binding" evidence="9">
    <location>
        <begin position="80"/>
        <end position="161"/>
    </location>
</feature>
<dbReference type="InterPro" id="IPR036388">
    <property type="entry name" value="WH-like_DNA-bd_sf"/>
</dbReference>
<dbReference type="GO" id="GO:0003908">
    <property type="term" value="F:methylated-DNA-[protein]-cysteine S-methyltransferase activity"/>
    <property type="evidence" value="ECO:0007669"/>
    <property type="project" value="UniProtKB-EC"/>
</dbReference>
<proteinExistence type="inferred from homology"/>
<accession>A0A3B0ZJ67</accession>
<keyword evidence="6" id="KW-0227">DNA damage</keyword>
<evidence type="ECO:0000256" key="8">
    <source>
        <dbReference type="ARBA" id="ARBA00049348"/>
    </source>
</evidence>
<dbReference type="InterPro" id="IPR014048">
    <property type="entry name" value="MethylDNA_cys_MeTrfase_DNA-bd"/>
</dbReference>
<dbReference type="SUPFAM" id="SSF46767">
    <property type="entry name" value="Methylated DNA-protein cysteine methyltransferase, C-terminal domain"/>
    <property type="match status" value="1"/>
</dbReference>
<evidence type="ECO:0000256" key="3">
    <source>
        <dbReference type="ARBA" id="ARBA00011918"/>
    </source>
</evidence>
<evidence type="ECO:0000256" key="6">
    <source>
        <dbReference type="ARBA" id="ARBA00022763"/>
    </source>
</evidence>
<dbReference type="InterPro" id="IPR001497">
    <property type="entry name" value="MethylDNA_cys_MeTrfase_AS"/>
</dbReference>
<dbReference type="GO" id="GO:0006281">
    <property type="term" value="P:DNA repair"/>
    <property type="evidence" value="ECO:0007669"/>
    <property type="project" value="UniProtKB-KW"/>
</dbReference>
<evidence type="ECO:0000259" key="9">
    <source>
        <dbReference type="Pfam" id="PF01035"/>
    </source>
</evidence>
<reference evidence="10" key="1">
    <citation type="submission" date="2018-06" db="EMBL/GenBank/DDBJ databases">
        <authorList>
            <person name="Zhirakovskaya E."/>
        </authorList>
    </citation>
    <scope>NUCLEOTIDE SEQUENCE</scope>
</reference>
<dbReference type="PROSITE" id="PS00374">
    <property type="entry name" value="MGMT"/>
    <property type="match status" value="1"/>
</dbReference>
<dbReference type="PANTHER" id="PTHR10815:SF13">
    <property type="entry name" value="METHYLATED-DNA--PROTEIN-CYSTEINE METHYLTRANSFERASE"/>
    <property type="match status" value="1"/>
</dbReference>
<dbReference type="EC" id="2.1.1.63" evidence="3"/>
<dbReference type="CDD" id="cd06445">
    <property type="entry name" value="ATase"/>
    <property type="match status" value="1"/>
</dbReference>
<gene>
    <name evidence="10" type="ORF">MNBD_GAMMA21-1898</name>
</gene>
<sequence>MIDDFVMSSPVGYLYLQTSGDTVVGLEYNTRKRPGKKLLSKQQAKIKKHIMDYFAIGKSKEKSKEKFKMDLNLELTGTTFQKRVWAVLQKIPAGKVKTYGEVAKQLNSSARAVGNACRANPIPLIVPCHRVIAKTGIGGFSGKTNGASIDRKRWLLAHEGVSL</sequence>